<keyword evidence="2" id="KW-0732">Signal</keyword>
<feature type="compositionally biased region" description="Basic and acidic residues" evidence="1">
    <location>
        <begin position="567"/>
        <end position="576"/>
    </location>
</feature>
<dbReference type="InParanoid" id="F4R3T1"/>
<name>F4R3T1_MELLP</name>
<proteinExistence type="predicted"/>
<evidence type="ECO:0000256" key="1">
    <source>
        <dbReference type="SAM" id="MobiDB-lite"/>
    </source>
</evidence>
<feature type="region of interest" description="Disordered" evidence="1">
    <location>
        <begin position="1234"/>
        <end position="1256"/>
    </location>
</feature>
<dbReference type="RefSeq" id="XP_007404052.1">
    <property type="nucleotide sequence ID" value="XM_007403990.1"/>
</dbReference>
<protein>
    <recommendedName>
        <fullName evidence="5">Secreted protein</fullName>
    </recommendedName>
</protein>
<dbReference type="OrthoDB" id="10567673at2759"/>
<sequence length="1469" mass="166866">MFCMKSVSLFYLLLVLLYPSQEFVWAYLPREDLAQSLWNGLEDLVDGSEQKDFLTDTSPEVHQDITSPYQNHHGSFNKQGKDKGMYSEGDVWISNFLGDLDYINHLDLLPLPGGMVEDVLKTIHTNDIIQDIQYVPNLQMSPAHANHQAPCTSEMIPHGPEMGVDSKASPNTHEMGRVDELSTDDFPISDFGIHDHFMNQGQGINQAEGTSGSIGINRNSEINSSRSLSIMKNTNPSIPLPNSFVELKHPSNLNTPEDLHNHRSLDFVPDQISQGTNCFSSYQPHTQSDLSNNWYNSPDRHTSKSNSPSVLPVEAHPGVSKIVEDTRNAHSAKDNFVNLEHDTPRSDHTGQPIDDLSNLLDHHIYDAMGSNSLPYLEHNSEKDNLQFLGRELCEGPDLDHLMNGGRVSNFVPQGIQTQSLDIPGSNKAFEISWKDQGEYLQSSFNYHKELDGSQTPMKQDDISRKMHSHIEDMTIQNKRRKFHSGAGLSISHVTNSNTHQSGYSNHNEAYTTKRLILPIIYNCITHIPNKPHHNSNSFGHIGNSKDTVNLTHNGAGKGNIQVVPDDLPQRKKPDKKITPQDETLKVKLIYDPEGEEVSETLAEGYQWLLKIWKTIPLEKIQLERYPKAIKHTGTSRSTETIKNSLISKLSTDLEVVWGFISHKDLARSLTDGENIEQDLEPGMKEVSHVVSNHNHGTEDITSGYWPFSSANYHELAHQDRFLPSTNLDHHPLVEGSTTAGHRSEQGVLLDDTSGEVNVDMRFPHQVHPMHDQDDVWISNLLELGDFDFMDTENFLTFKEGPMTDAAEPLHQNDMVTDLKDVPPQLKTLKAHSGHPTPYPASEIISHSADIGKNPTLSPNIGGMSWVGGDVGNVSTNYSPISYFDIFDDSMSQDGEFNQVDKNLGRININSNDDIHRSSHLDTLETPIPAINLPNIPTELKYPAYLNVLEQSINHASHDIFQDHTVGGTNCFSPYQPVTQTNPQDGWFPDTHTGVSMVFGGSEDAHLAKDKFIDPINTTPRSGHADKPLDKINTLWDHQSHNTRGMASQPHPHQNSEHGNLQFLERDFDVAYLLAIEDMLNQETNSSFIPQSNENQMFYKPESRVGPDNSWRNKKDKGPKTPLEAHTALYDHQISSKQKNLIRDLHYNTEDMIIHNKRKKLNIGGGLGMGLAKPLTPNQTFYPNNNGLYGRMDGEVVSSKDLPIPNLYAQTPIYPMERHFNMNIMEWRNNFKAPTQDVPDMMPRKKKTRKRQRPHTETGMYRNQVRSSFDFTIEKYVTPFMIQLQEYLKTDEELCVRYPGVKKCMRMRLTLMTHEFLLLLIKVKFSFDPYGGDLSETLNEGYMWLENIWKTIPFRTIKLEDYAKTTNYARAYPETDSINTIRDSLISRAMSHNLFTISQQHFICHVILSWMKTFRPKWFDLFMKIPGCSPSWYNISDYQPNVSRISTQFLLSYIQEKLDDLEKKAQPITY</sequence>
<dbReference type="KEGG" id="mlr:MELLADRAFT_101154"/>
<feature type="signal peptide" evidence="2">
    <location>
        <begin position="1"/>
        <end position="26"/>
    </location>
</feature>
<gene>
    <name evidence="3" type="ORF">MELLADRAFT_101154</name>
</gene>
<feature type="region of interest" description="Disordered" evidence="1">
    <location>
        <begin position="289"/>
        <end position="313"/>
    </location>
</feature>
<dbReference type="EMBL" id="GL883090">
    <property type="protein sequence ID" value="EGG13114.1"/>
    <property type="molecule type" value="Genomic_DNA"/>
</dbReference>
<reference evidence="4" key="1">
    <citation type="journal article" date="2011" name="Proc. Natl. Acad. Sci. U.S.A.">
        <title>Obligate biotrophy features unraveled by the genomic analysis of rust fungi.</title>
        <authorList>
            <person name="Duplessis S."/>
            <person name="Cuomo C.A."/>
            <person name="Lin Y.-C."/>
            <person name="Aerts A."/>
            <person name="Tisserant E."/>
            <person name="Veneault-Fourrey C."/>
            <person name="Joly D.L."/>
            <person name="Hacquard S."/>
            <person name="Amselem J."/>
            <person name="Cantarel B.L."/>
            <person name="Chiu R."/>
            <person name="Coutinho P.M."/>
            <person name="Feau N."/>
            <person name="Field M."/>
            <person name="Frey P."/>
            <person name="Gelhaye E."/>
            <person name="Goldberg J."/>
            <person name="Grabherr M.G."/>
            <person name="Kodira C.D."/>
            <person name="Kohler A."/>
            <person name="Kuees U."/>
            <person name="Lindquist E.A."/>
            <person name="Lucas S.M."/>
            <person name="Mago R."/>
            <person name="Mauceli E."/>
            <person name="Morin E."/>
            <person name="Murat C."/>
            <person name="Pangilinan J.L."/>
            <person name="Park R."/>
            <person name="Pearson M."/>
            <person name="Quesneville H."/>
            <person name="Rouhier N."/>
            <person name="Sakthikumar S."/>
            <person name="Salamov A.A."/>
            <person name="Schmutz J."/>
            <person name="Selles B."/>
            <person name="Shapiro H."/>
            <person name="Tanguay P."/>
            <person name="Tuskan G.A."/>
            <person name="Henrissat B."/>
            <person name="Van de Peer Y."/>
            <person name="Rouze P."/>
            <person name="Ellis J.G."/>
            <person name="Dodds P.N."/>
            <person name="Schein J.E."/>
            <person name="Zhong S."/>
            <person name="Hamelin R.C."/>
            <person name="Grigoriev I.V."/>
            <person name="Szabo L.J."/>
            <person name="Martin F."/>
        </authorList>
    </citation>
    <scope>NUCLEOTIDE SEQUENCE [LARGE SCALE GENOMIC DNA]</scope>
    <source>
        <strain evidence="4">98AG31 / pathotype 3-4-7</strain>
    </source>
</reference>
<evidence type="ECO:0000256" key="2">
    <source>
        <dbReference type="SAM" id="SignalP"/>
    </source>
</evidence>
<feature type="compositionally biased region" description="Basic residues" evidence="1">
    <location>
        <begin position="1243"/>
        <end position="1252"/>
    </location>
</feature>
<feature type="chain" id="PRO_5003314761" description="Secreted protein" evidence="2">
    <location>
        <begin position="27"/>
        <end position="1469"/>
    </location>
</feature>
<dbReference type="VEuPathDB" id="FungiDB:MELLADRAFT_101154"/>
<dbReference type="HOGENOM" id="CLU_250294_0_0_1"/>
<accession>F4R3T1</accession>
<keyword evidence="4" id="KW-1185">Reference proteome</keyword>
<feature type="region of interest" description="Disordered" evidence="1">
    <location>
        <begin position="557"/>
        <end position="576"/>
    </location>
</feature>
<dbReference type="Proteomes" id="UP000001072">
    <property type="component" value="Unassembled WGS sequence"/>
</dbReference>
<evidence type="ECO:0008006" key="5">
    <source>
        <dbReference type="Google" id="ProtNLM"/>
    </source>
</evidence>
<organism evidence="4">
    <name type="scientific">Melampsora larici-populina (strain 98AG31 / pathotype 3-4-7)</name>
    <name type="common">Poplar leaf rust fungus</name>
    <dbReference type="NCBI Taxonomy" id="747676"/>
    <lineage>
        <taxon>Eukaryota</taxon>
        <taxon>Fungi</taxon>
        <taxon>Dikarya</taxon>
        <taxon>Basidiomycota</taxon>
        <taxon>Pucciniomycotina</taxon>
        <taxon>Pucciniomycetes</taxon>
        <taxon>Pucciniales</taxon>
        <taxon>Melampsoraceae</taxon>
        <taxon>Melampsora</taxon>
    </lineage>
</organism>
<dbReference type="GeneID" id="18921289"/>
<evidence type="ECO:0000313" key="3">
    <source>
        <dbReference type="EMBL" id="EGG13114.1"/>
    </source>
</evidence>
<evidence type="ECO:0000313" key="4">
    <source>
        <dbReference type="Proteomes" id="UP000001072"/>
    </source>
</evidence>